<gene>
    <name evidence="1" type="primary">GLEAN_04913</name>
    <name evidence="1" type="ORF">TcasGA2_TC004913</name>
</gene>
<keyword evidence="2" id="KW-1185">Reference proteome</keyword>
<dbReference type="HOGENOM" id="CLU_2213255_0_0_1"/>
<evidence type="ECO:0000313" key="1">
    <source>
        <dbReference type="EMBL" id="EEZ99039.1"/>
    </source>
</evidence>
<name>D6WCK2_TRICA</name>
<dbReference type="Proteomes" id="UP000007266">
    <property type="component" value="Linkage group 2"/>
</dbReference>
<dbReference type="AlphaFoldDB" id="D6WCK2"/>
<reference evidence="1 2" key="1">
    <citation type="journal article" date="2008" name="Nature">
        <title>The genome of the model beetle and pest Tribolium castaneum.</title>
        <authorList>
            <consortium name="Tribolium Genome Sequencing Consortium"/>
            <person name="Richards S."/>
            <person name="Gibbs R.A."/>
            <person name="Weinstock G.M."/>
            <person name="Brown S.J."/>
            <person name="Denell R."/>
            <person name="Beeman R.W."/>
            <person name="Gibbs R."/>
            <person name="Beeman R.W."/>
            <person name="Brown S.J."/>
            <person name="Bucher G."/>
            <person name="Friedrich M."/>
            <person name="Grimmelikhuijzen C.J."/>
            <person name="Klingler M."/>
            <person name="Lorenzen M."/>
            <person name="Richards S."/>
            <person name="Roth S."/>
            <person name="Schroder R."/>
            <person name="Tautz D."/>
            <person name="Zdobnov E.M."/>
            <person name="Muzny D."/>
            <person name="Gibbs R.A."/>
            <person name="Weinstock G.M."/>
            <person name="Attaway T."/>
            <person name="Bell S."/>
            <person name="Buhay C.J."/>
            <person name="Chandrabose M.N."/>
            <person name="Chavez D."/>
            <person name="Clerk-Blankenburg K.P."/>
            <person name="Cree A."/>
            <person name="Dao M."/>
            <person name="Davis C."/>
            <person name="Chacko J."/>
            <person name="Dinh H."/>
            <person name="Dugan-Rocha S."/>
            <person name="Fowler G."/>
            <person name="Garner T.T."/>
            <person name="Garnes J."/>
            <person name="Gnirke A."/>
            <person name="Hawes A."/>
            <person name="Hernandez J."/>
            <person name="Hines S."/>
            <person name="Holder M."/>
            <person name="Hume J."/>
            <person name="Jhangiani S.N."/>
            <person name="Joshi V."/>
            <person name="Khan Z.M."/>
            <person name="Jackson L."/>
            <person name="Kovar C."/>
            <person name="Kowis A."/>
            <person name="Lee S."/>
            <person name="Lewis L.R."/>
            <person name="Margolis J."/>
            <person name="Morgan M."/>
            <person name="Nazareth L.V."/>
            <person name="Nguyen N."/>
            <person name="Okwuonu G."/>
            <person name="Parker D."/>
            <person name="Richards S."/>
            <person name="Ruiz S.J."/>
            <person name="Santibanez J."/>
            <person name="Savard J."/>
            <person name="Scherer S.E."/>
            <person name="Schneider B."/>
            <person name="Sodergren E."/>
            <person name="Tautz D."/>
            <person name="Vattahil S."/>
            <person name="Villasana D."/>
            <person name="White C.S."/>
            <person name="Wright R."/>
            <person name="Park Y."/>
            <person name="Beeman R.W."/>
            <person name="Lord J."/>
            <person name="Oppert B."/>
            <person name="Lorenzen M."/>
            <person name="Brown S."/>
            <person name="Wang L."/>
            <person name="Savard J."/>
            <person name="Tautz D."/>
            <person name="Richards S."/>
            <person name="Weinstock G."/>
            <person name="Gibbs R.A."/>
            <person name="Liu Y."/>
            <person name="Worley K."/>
            <person name="Weinstock G."/>
            <person name="Elsik C.G."/>
            <person name="Reese J.T."/>
            <person name="Elhaik E."/>
            <person name="Landan G."/>
            <person name="Graur D."/>
            <person name="Arensburger P."/>
            <person name="Atkinson P."/>
            <person name="Beeman R.W."/>
            <person name="Beidler J."/>
            <person name="Brown S.J."/>
            <person name="Demuth J.P."/>
            <person name="Drury D.W."/>
            <person name="Du Y.Z."/>
            <person name="Fujiwara H."/>
            <person name="Lorenzen M."/>
            <person name="Maselli V."/>
            <person name="Osanai M."/>
            <person name="Park Y."/>
            <person name="Robertson H.M."/>
            <person name="Tu Z."/>
            <person name="Wang J.J."/>
            <person name="Wang S."/>
            <person name="Richards S."/>
            <person name="Song H."/>
            <person name="Zhang L."/>
            <person name="Sodergren E."/>
            <person name="Werner D."/>
            <person name="Stanke M."/>
            <person name="Morgenstern B."/>
            <person name="Solovyev V."/>
            <person name="Kosarev P."/>
            <person name="Brown G."/>
            <person name="Chen H.C."/>
            <person name="Ermolaeva O."/>
            <person name="Hlavina W."/>
            <person name="Kapustin Y."/>
            <person name="Kiryutin B."/>
            <person name="Kitts P."/>
            <person name="Maglott D."/>
            <person name="Pruitt K."/>
            <person name="Sapojnikov V."/>
            <person name="Souvorov A."/>
            <person name="Mackey A.J."/>
            <person name="Waterhouse R.M."/>
            <person name="Wyder S."/>
            <person name="Zdobnov E.M."/>
            <person name="Zdobnov E.M."/>
            <person name="Wyder S."/>
            <person name="Kriventseva E.V."/>
            <person name="Kadowaki T."/>
            <person name="Bork P."/>
            <person name="Aranda M."/>
            <person name="Bao R."/>
            <person name="Beermann A."/>
            <person name="Berns N."/>
            <person name="Bolognesi R."/>
            <person name="Bonneton F."/>
            <person name="Bopp D."/>
            <person name="Brown S.J."/>
            <person name="Bucher G."/>
            <person name="Butts T."/>
            <person name="Chaumot A."/>
            <person name="Denell R.E."/>
            <person name="Ferrier D.E."/>
            <person name="Friedrich M."/>
            <person name="Gordon C.M."/>
            <person name="Jindra M."/>
            <person name="Klingler M."/>
            <person name="Lan Q."/>
            <person name="Lattorff H.M."/>
            <person name="Laudet V."/>
            <person name="von Levetsow C."/>
            <person name="Liu Z."/>
            <person name="Lutz R."/>
            <person name="Lynch J.A."/>
            <person name="da Fonseca R.N."/>
            <person name="Posnien N."/>
            <person name="Reuter R."/>
            <person name="Roth S."/>
            <person name="Savard J."/>
            <person name="Schinko J.B."/>
            <person name="Schmitt C."/>
            <person name="Schoppmeier M."/>
            <person name="Schroder R."/>
            <person name="Shippy T.D."/>
            <person name="Simonnet F."/>
            <person name="Marques-Souza H."/>
            <person name="Tautz D."/>
            <person name="Tomoyasu Y."/>
            <person name="Trauner J."/>
            <person name="Van der Zee M."/>
            <person name="Vervoort M."/>
            <person name="Wittkopp N."/>
            <person name="Wimmer E.A."/>
            <person name="Yang X."/>
            <person name="Jones A.K."/>
            <person name="Sattelle D.B."/>
            <person name="Ebert P.R."/>
            <person name="Nelson D."/>
            <person name="Scott J.G."/>
            <person name="Beeman R.W."/>
            <person name="Muthukrishnan S."/>
            <person name="Kramer K.J."/>
            <person name="Arakane Y."/>
            <person name="Beeman R.W."/>
            <person name="Zhu Q."/>
            <person name="Hogenkamp D."/>
            <person name="Dixit R."/>
            <person name="Oppert B."/>
            <person name="Jiang H."/>
            <person name="Zou Z."/>
            <person name="Marshall J."/>
            <person name="Elpidina E."/>
            <person name="Vinokurov K."/>
            <person name="Oppert C."/>
            <person name="Zou Z."/>
            <person name="Evans J."/>
            <person name="Lu Z."/>
            <person name="Zhao P."/>
            <person name="Sumathipala N."/>
            <person name="Altincicek B."/>
            <person name="Vilcinskas A."/>
            <person name="Williams M."/>
            <person name="Hultmark D."/>
            <person name="Hetru C."/>
            <person name="Jiang H."/>
            <person name="Grimmelikhuijzen C.J."/>
            <person name="Hauser F."/>
            <person name="Cazzamali G."/>
            <person name="Williamson M."/>
            <person name="Park Y."/>
            <person name="Li B."/>
            <person name="Tanaka Y."/>
            <person name="Predel R."/>
            <person name="Neupert S."/>
            <person name="Schachtner J."/>
            <person name="Verleyen P."/>
            <person name="Raible F."/>
            <person name="Bork P."/>
            <person name="Friedrich M."/>
            <person name="Walden K.K."/>
            <person name="Robertson H.M."/>
            <person name="Angeli S."/>
            <person name="Foret S."/>
            <person name="Bucher G."/>
            <person name="Schuetz S."/>
            <person name="Maleszka R."/>
            <person name="Wimmer E.A."/>
            <person name="Beeman R.W."/>
            <person name="Lorenzen M."/>
            <person name="Tomoyasu Y."/>
            <person name="Miller S.C."/>
            <person name="Grossmann D."/>
            <person name="Bucher G."/>
        </authorList>
    </citation>
    <scope>NUCLEOTIDE SEQUENCE [LARGE SCALE GENOMIC DNA]</scope>
    <source>
        <strain evidence="1 2">Georgia GA2</strain>
    </source>
</reference>
<accession>D6WCK2</accession>
<dbReference type="EMBL" id="KQ971311">
    <property type="protein sequence ID" value="EEZ99039.1"/>
    <property type="molecule type" value="Genomic_DNA"/>
</dbReference>
<sequence length="107" mass="12509">MHMLLSRRYVRNFAFYEYPLRVPVTSTIMASDNYVGDKQISSGPSAAPVFDNLYTCNLQQRDVLFRKLHTQRAPSGPFCPNFDKTCNFSSEYWLKLWLERSGLNYVQ</sequence>
<proteinExistence type="predicted"/>
<reference evidence="1 2" key="2">
    <citation type="journal article" date="2010" name="Nucleic Acids Res.">
        <title>BeetleBase in 2010: revisions to provide comprehensive genomic information for Tribolium castaneum.</title>
        <authorList>
            <person name="Kim H.S."/>
            <person name="Murphy T."/>
            <person name="Xia J."/>
            <person name="Caragea D."/>
            <person name="Park Y."/>
            <person name="Beeman R.W."/>
            <person name="Lorenzen M.D."/>
            <person name="Butcher S."/>
            <person name="Manak J.R."/>
            <person name="Brown S.J."/>
        </authorList>
    </citation>
    <scope>GENOME REANNOTATION</scope>
    <source>
        <strain evidence="1 2">Georgia GA2</strain>
    </source>
</reference>
<evidence type="ECO:0000313" key="2">
    <source>
        <dbReference type="Proteomes" id="UP000007266"/>
    </source>
</evidence>
<organism evidence="1 2">
    <name type="scientific">Tribolium castaneum</name>
    <name type="common">Red flour beetle</name>
    <dbReference type="NCBI Taxonomy" id="7070"/>
    <lineage>
        <taxon>Eukaryota</taxon>
        <taxon>Metazoa</taxon>
        <taxon>Ecdysozoa</taxon>
        <taxon>Arthropoda</taxon>
        <taxon>Hexapoda</taxon>
        <taxon>Insecta</taxon>
        <taxon>Pterygota</taxon>
        <taxon>Neoptera</taxon>
        <taxon>Endopterygota</taxon>
        <taxon>Coleoptera</taxon>
        <taxon>Polyphaga</taxon>
        <taxon>Cucujiformia</taxon>
        <taxon>Tenebrionidae</taxon>
        <taxon>Tenebrionidae incertae sedis</taxon>
        <taxon>Tribolium</taxon>
    </lineage>
</organism>
<protein>
    <submittedName>
        <fullName evidence="1">Uncharacterized protein</fullName>
    </submittedName>
</protein>